<dbReference type="AlphaFoldDB" id="A0A4R2TXW2"/>
<proteinExistence type="predicted"/>
<dbReference type="PANTHER" id="PTHR33362">
    <property type="entry name" value="SIALIC ACID TRAP TRANSPORTER PERMEASE PROTEIN SIAT-RELATED"/>
    <property type="match status" value="1"/>
</dbReference>
<gene>
    <name evidence="9" type="ORF">EDD79_1001174</name>
</gene>
<evidence type="ECO:0000256" key="6">
    <source>
        <dbReference type="ARBA" id="ARBA00023136"/>
    </source>
</evidence>
<accession>A0A4R2TXW2</accession>
<feature type="transmembrane region" description="Helical" evidence="7">
    <location>
        <begin position="311"/>
        <end position="341"/>
    </location>
</feature>
<sequence length="423" mass="44594">MLSILFLSFLILLILGMPIGYVMAVSATLSIASNSNLPGIVMAQKMFTATDSFSLMAIPFFMLAGHLMTEANITQRILDFSKTLVGHITGGLAQTTVMSGMLMAGISGSGAADASAIGGIMVPSLTKDGYDEGFAVSLIASCAALGPIIPPSIIMIMYSSVTNISVGKLFLAGVFPGIVAGIGFMGISYFYARKNGFVPSKRASLKVIGNGFVKAIGALIMPIIIMGGILSGIFTATESGAIACVYGLIYGLVTKSLTIEKIKRALLNATLSTVPAMFVIAVASIFGFIMARENFSSLVLNSILQISDNAYIVLFIVIGFLVALGMFVDTTAAIIMVVPVLVPLIGRFGYDPLHFAIIIVITLVLGALTPPVGMLVYIVAGVKNTPTERAFAHILPFVIWILAIVTFMVFFPKVVLFIPNLMS</sequence>
<dbReference type="PIRSF" id="PIRSF006066">
    <property type="entry name" value="HI0050"/>
    <property type="match status" value="1"/>
</dbReference>
<feature type="domain" description="TRAP C4-dicarboxylate transport system permease DctM subunit" evidence="8">
    <location>
        <begin position="6"/>
        <end position="413"/>
    </location>
</feature>
<evidence type="ECO:0000256" key="2">
    <source>
        <dbReference type="ARBA" id="ARBA00022475"/>
    </source>
</evidence>
<evidence type="ECO:0000313" key="9">
    <source>
        <dbReference type="EMBL" id="TCQ08086.1"/>
    </source>
</evidence>
<keyword evidence="3" id="KW-0997">Cell inner membrane</keyword>
<feature type="transmembrane region" description="Helical" evidence="7">
    <location>
        <begin position="134"/>
        <end position="158"/>
    </location>
</feature>
<dbReference type="Proteomes" id="UP000295504">
    <property type="component" value="Unassembled WGS sequence"/>
</dbReference>
<dbReference type="GO" id="GO:0005886">
    <property type="term" value="C:plasma membrane"/>
    <property type="evidence" value="ECO:0007669"/>
    <property type="project" value="UniProtKB-SubCell"/>
</dbReference>
<comment type="caution">
    <text evidence="9">The sequence shown here is derived from an EMBL/GenBank/DDBJ whole genome shotgun (WGS) entry which is preliminary data.</text>
</comment>
<evidence type="ECO:0000256" key="1">
    <source>
        <dbReference type="ARBA" id="ARBA00004429"/>
    </source>
</evidence>
<feature type="transmembrane region" description="Helical" evidence="7">
    <location>
        <begin position="212"/>
        <end position="234"/>
    </location>
</feature>
<dbReference type="InterPro" id="IPR004681">
    <property type="entry name" value="TRAP_DctM"/>
</dbReference>
<keyword evidence="6 7" id="KW-0472">Membrane</keyword>
<evidence type="ECO:0000256" key="7">
    <source>
        <dbReference type="SAM" id="Phobius"/>
    </source>
</evidence>
<evidence type="ECO:0000256" key="3">
    <source>
        <dbReference type="ARBA" id="ARBA00022519"/>
    </source>
</evidence>
<dbReference type="OrthoDB" id="9772674at2"/>
<comment type="subcellular location">
    <subcellularLocation>
        <location evidence="1">Cell inner membrane</location>
        <topology evidence="1">Multi-pass membrane protein</topology>
    </subcellularLocation>
</comment>
<feature type="transmembrane region" description="Helical" evidence="7">
    <location>
        <begin position="240"/>
        <end position="258"/>
    </location>
</feature>
<keyword evidence="10" id="KW-1185">Reference proteome</keyword>
<feature type="transmembrane region" description="Helical" evidence="7">
    <location>
        <begin position="170"/>
        <end position="191"/>
    </location>
</feature>
<feature type="transmembrane region" description="Helical" evidence="7">
    <location>
        <begin position="265"/>
        <end position="291"/>
    </location>
</feature>
<dbReference type="InterPro" id="IPR010656">
    <property type="entry name" value="DctM"/>
</dbReference>
<keyword evidence="5 7" id="KW-1133">Transmembrane helix</keyword>
<evidence type="ECO:0000256" key="4">
    <source>
        <dbReference type="ARBA" id="ARBA00022692"/>
    </source>
</evidence>
<feature type="transmembrane region" description="Helical" evidence="7">
    <location>
        <begin position="48"/>
        <end position="68"/>
    </location>
</feature>
<dbReference type="EMBL" id="SLYC01000001">
    <property type="protein sequence ID" value="TCQ08086.1"/>
    <property type="molecule type" value="Genomic_DNA"/>
</dbReference>
<dbReference type="GO" id="GO:0022857">
    <property type="term" value="F:transmembrane transporter activity"/>
    <property type="evidence" value="ECO:0007669"/>
    <property type="project" value="TreeGrafter"/>
</dbReference>
<protein>
    <submittedName>
        <fullName evidence="9">C4-dicarboxylate transporter DctM subunit</fullName>
    </submittedName>
</protein>
<dbReference type="NCBIfam" id="TIGR00786">
    <property type="entry name" value="dctM"/>
    <property type="match status" value="1"/>
</dbReference>
<reference evidence="9 10" key="1">
    <citation type="submission" date="2019-03" db="EMBL/GenBank/DDBJ databases">
        <title>Genomic Encyclopedia of Type Strains, Phase IV (KMG-IV): sequencing the most valuable type-strain genomes for metagenomic binning, comparative biology and taxonomic classification.</title>
        <authorList>
            <person name="Goeker M."/>
        </authorList>
    </citation>
    <scope>NUCLEOTIDE SEQUENCE [LARGE SCALE GENOMIC DNA]</scope>
    <source>
        <strain evidence="9 10">DSM 100013</strain>
    </source>
</reference>
<dbReference type="RefSeq" id="WP_132847256.1">
    <property type="nucleotide sequence ID" value="NZ_CP058648.1"/>
</dbReference>
<evidence type="ECO:0000313" key="10">
    <source>
        <dbReference type="Proteomes" id="UP000295504"/>
    </source>
</evidence>
<name>A0A4R2TXW2_9FIRM</name>
<feature type="transmembrane region" description="Helical" evidence="7">
    <location>
        <begin position="353"/>
        <end position="379"/>
    </location>
</feature>
<keyword evidence="4 7" id="KW-0812">Transmembrane</keyword>
<organism evidence="9 10">
    <name type="scientific">Serpentinicella alkaliphila</name>
    <dbReference type="NCBI Taxonomy" id="1734049"/>
    <lineage>
        <taxon>Bacteria</taxon>
        <taxon>Bacillati</taxon>
        <taxon>Bacillota</taxon>
        <taxon>Clostridia</taxon>
        <taxon>Peptostreptococcales</taxon>
        <taxon>Natronincolaceae</taxon>
        <taxon>Serpentinicella</taxon>
    </lineage>
</organism>
<evidence type="ECO:0000256" key="5">
    <source>
        <dbReference type="ARBA" id="ARBA00022989"/>
    </source>
</evidence>
<keyword evidence="2" id="KW-1003">Cell membrane</keyword>
<evidence type="ECO:0000259" key="8">
    <source>
        <dbReference type="Pfam" id="PF06808"/>
    </source>
</evidence>
<dbReference type="Pfam" id="PF06808">
    <property type="entry name" value="DctM"/>
    <property type="match status" value="1"/>
</dbReference>
<feature type="transmembrane region" description="Helical" evidence="7">
    <location>
        <begin position="391"/>
        <end position="418"/>
    </location>
</feature>